<dbReference type="Proteomes" id="UP000649573">
    <property type="component" value="Unassembled WGS sequence"/>
</dbReference>
<protein>
    <recommendedName>
        <fullName evidence="3">DUS-like FMN-binding domain-containing protein</fullName>
    </recommendedName>
</protein>
<gene>
    <name evidence="1" type="ORF">GCM10010178_42780</name>
</gene>
<accession>A0ABQ2UNR5</accession>
<comment type="caution">
    <text evidence="1">The sequence shown here is derived from an EMBL/GenBank/DDBJ whole genome shotgun (WGS) entry which is preliminary data.</text>
</comment>
<reference evidence="2" key="1">
    <citation type="journal article" date="2019" name="Int. J. Syst. Evol. Microbiol.">
        <title>The Global Catalogue of Microorganisms (GCM) 10K type strain sequencing project: providing services to taxonomists for standard genome sequencing and annotation.</title>
        <authorList>
            <consortium name="The Broad Institute Genomics Platform"/>
            <consortium name="The Broad Institute Genome Sequencing Center for Infectious Disease"/>
            <person name="Wu L."/>
            <person name="Ma J."/>
        </authorList>
    </citation>
    <scope>NUCLEOTIDE SEQUENCE [LARGE SCALE GENOMIC DNA]</scope>
    <source>
        <strain evidence="2">JCM 3296</strain>
    </source>
</reference>
<name>A0ABQ2UNR5_9PSEU</name>
<keyword evidence="2" id="KW-1185">Reference proteome</keyword>
<evidence type="ECO:0000313" key="2">
    <source>
        <dbReference type="Proteomes" id="UP000649573"/>
    </source>
</evidence>
<evidence type="ECO:0000313" key="1">
    <source>
        <dbReference type="EMBL" id="GGU45766.1"/>
    </source>
</evidence>
<dbReference type="RefSeq" id="WP_189255471.1">
    <property type="nucleotide sequence ID" value="NZ_BMRE01000018.1"/>
</dbReference>
<proteinExistence type="predicted"/>
<evidence type="ECO:0008006" key="3">
    <source>
        <dbReference type="Google" id="ProtNLM"/>
    </source>
</evidence>
<sequence length="102" mass="11621">MKPLVAMRFIRRYVAEWDRAAEFLPVKARNTQRLIVAPMVVDGADHLRKWLDLRIVEFRHCIDLVSAAESKGIDPGPALFVLRDSVRSFLAEIEEAEISEAS</sequence>
<dbReference type="EMBL" id="BMRE01000018">
    <property type="protein sequence ID" value="GGU45766.1"/>
    <property type="molecule type" value="Genomic_DNA"/>
</dbReference>
<organism evidence="1 2">
    <name type="scientific">Lentzea flava</name>
    <dbReference type="NCBI Taxonomy" id="103732"/>
    <lineage>
        <taxon>Bacteria</taxon>
        <taxon>Bacillati</taxon>
        <taxon>Actinomycetota</taxon>
        <taxon>Actinomycetes</taxon>
        <taxon>Pseudonocardiales</taxon>
        <taxon>Pseudonocardiaceae</taxon>
        <taxon>Lentzea</taxon>
    </lineage>
</organism>